<protein>
    <submittedName>
        <fullName evidence="1">Uncharacterized protein</fullName>
    </submittedName>
</protein>
<proteinExistence type="predicted"/>
<organism evidence="1 2">
    <name type="scientific">Trifolium pratense</name>
    <name type="common">Red clover</name>
    <dbReference type="NCBI Taxonomy" id="57577"/>
    <lineage>
        <taxon>Eukaryota</taxon>
        <taxon>Viridiplantae</taxon>
        <taxon>Streptophyta</taxon>
        <taxon>Embryophyta</taxon>
        <taxon>Tracheophyta</taxon>
        <taxon>Spermatophyta</taxon>
        <taxon>Magnoliopsida</taxon>
        <taxon>eudicotyledons</taxon>
        <taxon>Gunneridae</taxon>
        <taxon>Pentapetalae</taxon>
        <taxon>rosids</taxon>
        <taxon>fabids</taxon>
        <taxon>Fabales</taxon>
        <taxon>Fabaceae</taxon>
        <taxon>Papilionoideae</taxon>
        <taxon>50 kb inversion clade</taxon>
        <taxon>NPAAA clade</taxon>
        <taxon>Hologalegina</taxon>
        <taxon>IRL clade</taxon>
        <taxon>Trifolieae</taxon>
        <taxon>Trifolium</taxon>
    </lineage>
</organism>
<evidence type="ECO:0000313" key="2">
    <source>
        <dbReference type="Proteomes" id="UP001177021"/>
    </source>
</evidence>
<evidence type="ECO:0000313" key="1">
    <source>
        <dbReference type="EMBL" id="CAJ2639264.1"/>
    </source>
</evidence>
<comment type="caution">
    <text evidence="1">The sequence shown here is derived from an EMBL/GenBank/DDBJ whole genome shotgun (WGS) entry which is preliminary data.</text>
</comment>
<gene>
    <name evidence="1" type="ORF">MILVUS5_LOCUS9324</name>
</gene>
<name>A0ACB0J5P1_TRIPR</name>
<reference evidence="1" key="1">
    <citation type="submission" date="2023-10" db="EMBL/GenBank/DDBJ databases">
        <authorList>
            <person name="Rodriguez Cubillos JULIANA M."/>
            <person name="De Vega J."/>
        </authorList>
    </citation>
    <scope>NUCLEOTIDE SEQUENCE</scope>
</reference>
<sequence>MYYNLKLIKMESARHFTLKFTLLVALLIIASDMCMEHVEGGINGEIITSQRVTDCQVDCPSSCQDDNVCSNCCDCLIGISGAPYCRKNTCTCLLIPPVRQFNNVPNPLPTIAN</sequence>
<keyword evidence="2" id="KW-1185">Reference proteome</keyword>
<dbReference type="EMBL" id="CASHSV030000024">
    <property type="protein sequence ID" value="CAJ2639264.1"/>
    <property type="molecule type" value="Genomic_DNA"/>
</dbReference>
<accession>A0ACB0J5P1</accession>
<dbReference type="Proteomes" id="UP001177021">
    <property type="component" value="Unassembled WGS sequence"/>
</dbReference>